<dbReference type="AlphaFoldDB" id="A0A9Q9SG36"/>
<keyword evidence="1" id="KW-0812">Transmembrane</keyword>
<sequence length="362" mass="39360">MRLITPRHFSLGKRAALLFAFTFATMAVTLVMLYRVDRTGAIDTQAGNPYVIGVQTCVIVLYALLGWVWIVRPARHNQLYFPGIVNQDRQLIAWFVLVLNGAIFVMVPLLFNTATLNRMAERTKHVRSVVARSYRWQATTGGGKNIPRHSYTTGGLLFADAAGRGMERVPSPGGPSGDGATCFVEHTGWLGQRWISDVHPCDTPVEHIRLERLADGGGELAAQPGLQCLDDEPATAVLTMGADAARCPAVVRRDGRWVVVANGAAPSSPVLAALPLPDDFWDAPKVASVSPDGDRILVGDFGLRSPLFLWSRHAGAWVALQLPPSYPYNAPNRYVLTSDAHTIDDCPQGPLRTCERWGDAGG</sequence>
<keyword evidence="1" id="KW-1133">Transmembrane helix</keyword>
<protein>
    <submittedName>
        <fullName evidence="2">Uncharacterized protein</fullName>
    </submittedName>
</protein>
<feature type="transmembrane region" description="Helical" evidence="1">
    <location>
        <begin position="91"/>
        <end position="111"/>
    </location>
</feature>
<evidence type="ECO:0000313" key="2">
    <source>
        <dbReference type="EMBL" id="VWB42049.1"/>
    </source>
</evidence>
<comment type="caution">
    <text evidence="2">The sequence shown here is derived from an EMBL/GenBank/DDBJ whole genome shotgun (WGS) entry which is preliminary data.</text>
</comment>
<organism evidence="2 3">
    <name type="scientific">Burkholderia arboris</name>
    <dbReference type="NCBI Taxonomy" id="488730"/>
    <lineage>
        <taxon>Bacteria</taxon>
        <taxon>Pseudomonadati</taxon>
        <taxon>Pseudomonadota</taxon>
        <taxon>Betaproteobacteria</taxon>
        <taxon>Burkholderiales</taxon>
        <taxon>Burkholderiaceae</taxon>
        <taxon>Burkholderia</taxon>
        <taxon>Burkholderia cepacia complex</taxon>
    </lineage>
</organism>
<name>A0A9Q9SG36_9BURK</name>
<dbReference type="RefSeq" id="WP_174992148.1">
    <property type="nucleotide sequence ID" value="NZ_CABVPX010000006.1"/>
</dbReference>
<proteinExistence type="predicted"/>
<accession>A0A9Q9SG36</accession>
<dbReference type="EMBL" id="CABVPX010000006">
    <property type="protein sequence ID" value="VWB42049.1"/>
    <property type="molecule type" value="Genomic_DNA"/>
</dbReference>
<reference evidence="2 3" key="1">
    <citation type="submission" date="2019-09" db="EMBL/GenBank/DDBJ databases">
        <authorList>
            <person name="Depoorter E."/>
        </authorList>
    </citation>
    <scope>NUCLEOTIDE SEQUENCE [LARGE SCALE GENOMIC DNA]</scope>
    <source>
        <strain evidence="2">LMG 24066</strain>
    </source>
</reference>
<gene>
    <name evidence="2" type="ORF">BAR24066_01875</name>
</gene>
<feature type="transmembrane region" description="Helical" evidence="1">
    <location>
        <begin position="49"/>
        <end position="70"/>
    </location>
</feature>
<dbReference type="Proteomes" id="UP000494172">
    <property type="component" value="Unassembled WGS sequence"/>
</dbReference>
<keyword evidence="1" id="KW-0472">Membrane</keyword>
<evidence type="ECO:0000256" key="1">
    <source>
        <dbReference type="SAM" id="Phobius"/>
    </source>
</evidence>
<evidence type="ECO:0000313" key="3">
    <source>
        <dbReference type="Proteomes" id="UP000494172"/>
    </source>
</evidence>